<name>A0A7G9ST76_9GAMM</name>
<evidence type="ECO:0000256" key="1">
    <source>
        <dbReference type="ARBA" id="ARBA00006484"/>
    </source>
</evidence>
<dbReference type="GO" id="GO:0016491">
    <property type="term" value="F:oxidoreductase activity"/>
    <property type="evidence" value="ECO:0007669"/>
    <property type="project" value="UniProtKB-KW"/>
</dbReference>
<dbReference type="SUPFAM" id="SSF51735">
    <property type="entry name" value="NAD(P)-binding Rossmann-fold domains"/>
    <property type="match status" value="1"/>
</dbReference>
<keyword evidence="4" id="KW-1185">Reference proteome</keyword>
<dbReference type="AlphaFoldDB" id="A0A7G9ST76"/>
<keyword evidence="2" id="KW-0560">Oxidoreductase</keyword>
<dbReference type="InterPro" id="IPR036291">
    <property type="entry name" value="NAD(P)-bd_dom_sf"/>
</dbReference>
<dbReference type="PANTHER" id="PTHR43669">
    <property type="entry name" value="5-KETO-D-GLUCONATE 5-REDUCTASE"/>
    <property type="match status" value="1"/>
</dbReference>
<reference evidence="3 4" key="1">
    <citation type="submission" date="2020-08" db="EMBL/GenBank/DDBJ databases">
        <title>Genome sequence of Thermomonas carbonis KCTC 42013T.</title>
        <authorList>
            <person name="Hyun D.-W."/>
            <person name="Bae J.-W."/>
        </authorList>
    </citation>
    <scope>NUCLEOTIDE SEQUENCE [LARGE SCALE GENOMIC DNA]</scope>
    <source>
        <strain evidence="3 4">KCTC 42013</strain>
    </source>
</reference>
<accession>A0A7G9ST76</accession>
<dbReference type="EMBL" id="CP060719">
    <property type="protein sequence ID" value="QNN71051.1"/>
    <property type="molecule type" value="Genomic_DNA"/>
</dbReference>
<dbReference type="RefSeq" id="WP_187553566.1">
    <property type="nucleotide sequence ID" value="NZ_BMZL01000001.1"/>
</dbReference>
<proteinExistence type="inferred from homology"/>
<dbReference type="Gene3D" id="3.40.50.720">
    <property type="entry name" value="NAD(P)-binding Rossmann-like Domain"/>
    <property type="match status" value="1"/>
</dbReference>
<gene>
    <name evidence="3" type="ORF">H9L16_05605</name>
</gene>
<protein>
    <submittedName>
        <fullName evidence="3">SDR family NAD(P)-dependent oxidoreductase</fullName>
    </submittedName>
</protein>
<evidence type="ECO:0000313" key="3">
    <source>
        <dbReference type="EMBL" id="QNN71051.1"/>
    </source>
</evidence>
<sequence length="266" mass="27398">MPLETRRLAVVVLDATGVIGRGLLAAALDAGHPVIAVDRNPAMLATLAAEHPRGSLSVLAGSAAGEADVRALATALRGLGMPLAAVMSAVDASNLRGRLIDQPADATCNALQCALAPQLAAVRHLLPLLRHGGRYVLVGGPGGQHPWAGQGQRSLVEAALRMLARVLHDEARAVGTRLQLLSVATPTCGLHAGAPRPHWPTALQIGQRAVQLLAERHGDPVVDFALAPIDPPVVANTSPAGCLRDARALLGRLTAAATHSYKEASP</sequence>
<organism evidence="3 4">
    <name type="scientific">Thermomonas carbonis</name>
    <dbReference type="NCBI Taxonomy" id="1463158"/>
    <lineage>
        <taxon>Bacteria</taxon>
        <taxon>Pseudomonadati</taxon>
        <taxon>Pseudomonadota</taxon>
        <taxon>Gammaproteobacteria</taxon>
        <taxon>Lysobacterales</taxon>
        <taxon>Lysobacteraceae</taxon>
        <taxon>Thermomonas</taxon>
    </lineage>
</organism>
<comment type="similarity">
    <text evidence="1">Belongs to the short-chain dehydrogenases/reductases (SDR) family.</text>
</comment>
<evidence type="ECO:0000313" key="4">
    <source>
        <dbReference type="Proteomes" id="UP000515804"/>
    </source>
</evidence>
<dbReference type="Proteomes" id="UP000515804">
    <property type="component" value="Chromosome"/>
</dbReference>
<dbReference type="PANTHER" id="PTHR43669:SF12">
    <property type="entry name" value="BLR5618 PROTEIN"/>
    <property type="match status" value="1"/>
</dbReference>
<dbReference type="KEGG" id="tcn:H9L16_05605"/>
<evidence type="ECO:0000256" key="2">
    <source>
        <dbReference type="ARBA" id="ARBA00023002"/>
    </source>
</evidence>